<evidence type="ECO:0008006" key="4">
    <source>
        <dbReference type="Google" id="ProtNLM"/>
    </source>
</evidence>
<dbReference type="EMBL" id="LT934112">
    <property type="protein sequence ID" value="VAH19422.1"/>
    <property type="molecule type" value="Genomic_DNA"/>
</dbReference>
<feature type="signal peptide" evidence="1">
    <location>
        <begin position="1"/>
        <end position="22"/>
    </location>
</feature>
<evidence type="ECO:0000313" key="3">
    <source>
        <dbReference type="Proteomes" id="UP000324705"/>
    </source>
</evidence>
<evidence type="ECO:0000256" key="1">
    <source>
        <dbReference type="SAM" id="SignalP"/>
    </source>
</evidence>
<keyword evidence="1" id="KW-0732">Signal</keyword>
<evidence type="ECO:0000313" key="2">
    <source>
        <dbReference type="EMBL" id="VAH19422.1"/>
    </source>
</evidence>
<dbReference type="Proteomes" id="UP000324705">
    <property type="component" value="Chromosome 1B"/>
</dbReference>
<sequence>MKGTKLAAILILQAVLVMGVLSHVNGRLLPQVLQQLQVLLGGRRLRRRPPQVSQGLLGVPRGVDEPRNVALRGYEIHRRRHLRWTLQEVLIGSCRHMICSA</sequence>
<dbReference type="AlphaFoldDB" id="A0A9R0QZF2"/>
<protein>
    <recommendedName>
        <fullName evidence="4">Secreted protein</fullName>
    </recommendedName>
</protein>
<accession>A0A9R0QZF2</accession>
<reference evidence="2 3" key="1">
    <citation type="submission" date="2017-09" db="EMBL/GenBank/DDBJ databases">
        <authorList>
            <consortium name="International Durum Wheat Genome Sequencing Consortium (IDWGSC)"/>
            <person name="Milanesi L."/>
        </authorList>
    </citation>
    <scope>NUCLEOTIDE SEQUENCE [LARGE SCALE GENOMIC DNA]</scope>
    <source>
        <strain evidence="3">cv. Svevo</strain>
    </source>
</reference>
<proteinExistence type="predicted"/>
<keyword evidence="3" id="KW-1185">Reference proteome</keyword>
<dbReference type="Gramene" id="TRITD1Bv1G153310.2">
    <property type="protein sequence ID" value="TRITD1Bv1G153310.2"/>
    <property type="gene ID" value="TRITD1Bv1G153310"/>
</dbReference>
<gene>
    <name evidence="2" type="ORF">TRITD_1Bv1G153310</name>
</gene>
<feature type="chain" id="PRO_5040261182" description="Secreted protein" evidence="1">
    <location>
        <begin position="23"/>
        <end position="101"/>
    </location>
</feature>
<organism evidence="2 3">
    <name type="scientific">Triticum turgidum subsp. durum</name>
    <name type="common">Durum wheat</name>
    <name type="synonym">Triticum durum</name>
    <dbReference type="NCBI Taxonomy" id="4567"/>
    <lineage>
        <taxon>Eukaryota</taxon>
        <taxon>Viridiplantae</taxon>
        <taxon>Streptophyta</taxon>
        <taxon>Embryophyta</taxon>
        <taxon>Tracheophyta</taxon>
        <taxon>Spermatophyta</taxon>
        <taxon>Magnoliopsida</taxon>
        <taxon>Liliopsida</taxon>
        <taxon>Poales</taxon>
        <taxon>Poaceae</taxon>
        <taxon>BOP clade</taxon>
        <taxon>Pooideae</taxon>
        <taxon>Triticodae</taxon>
        <taxon>Triticeae</taxon>
        <taxon>Triticinae</taxon>
        <taxon>Triticum</taxon>
    </lineage>
</organism>
<name>A0A9R0QZF2_TRITD</name>